<reference evidence="1 2" key="1">
    <citation type="journal article" date="2016" name="Mol. Biol. Evol.">
        <title>Comparative Genomics of Early-Diverging Mushroom-Forming Fungi Provides Insights into the Origins of Lignocellulose Decay Capabilities.</title>
        <authorList>
            <person name="Nagy L.G."/>
            <person name="Riley R."/>
            <person name="Tritt A."/>
            <person name="Adam C."/>
            <person name="Daum C."/>
            <person name="Floudas D."/>
            <person name="Sun H."/>
            <person name="Yadav J.S."/>
            <person name="Pangilinan J."/>
            <person name="Larsson K.H."/>
            <person name="Matsuura K."/>
            <person name="Barry K."/>
            <person name="Labutti K."/>
            <person name="Kuo R."/>
            <person name="Ohm R.A."/>
            <person name="Bhattacharya S.S."/>
            <person name="Shirouzu T."/>
            <person name="Yoshinaga Y."/>
            <person name="Martin F.M."/>
            <person name="Grigoriev I.V."/>
            <person name="Hibbett D.S."/>
        </authorList>
    </citation>
    <scope>NUCLEOTIDE SEQUENCE [LARGE SCALE GENOMIC DNA]</scope>
    <source>
        <strain evidence="1 2">HHB12733</strain>
    </source>
</reference>
<protein>
    <submittedName>
        <fullName evidence="1">Uncharacterized protein</fullName>
    </submittedName>
</protein>
<dbReference type="AlphaFoldDB" id="A0A165K634"/>
<accession>A0A165K634</accession>
<proteinExistence type="predicted"/>
<organism evidence="1 2">
    <name type="scientific">Calocera cornea HHB12733</name>
    <dbReference type="NCBI Taxonomy" id="1353952"/>
    <lineage>
        <taxon>Eukaryota</taxon>
        <taxon>Fungi</taxon>
        <taxon>Dikarya</taxon>
        <taxon>Basidiomycota</taxon>
        <taxon>Agaricomycotina</taxon>
        <taxon>Dacrymycetes</taxon>
        <taxon>Dacrymycetales</taxon>
        <taxon>Dacrymycetaceae</taxon>
        <taxon>Calocera</taxon>
    </lineage>
</organism>
<dbReference type="InParanoid" id="A0A165K634"/>
<keyword evidence="2" id="KW-1185">Reference proteome</keyword>
<dbReference type="EMBL" id="KV423915">
    <property type="protein sequence ID" value="KZT62734.1"/>
    <property type="molecule type" value="Genomic_DNA"/>
</dbReference>
<gene>
    <name evidence="1" type="ORF">CALCODRAFT_505483</name>
</gene>
<name>A0A165K634_9BASI</name>
<sequence length="275" mass="31011">MEQHGAYFRRSVSMFDNLQTLMQTWYEEKTEAFDSNIVPRDTLQDPEEDVSQAPVRSSISGGVIWAQMSGLERCLENARRLGNTAYEAAVLEYKFGLRLIWACRGARDAVQSDYNYVNFLLDSIHICPNAPCSCEGELLTGSQCLRNLWAAPELPRLRPELPFGGLLQHPLLASLYALIFNPNDTSDFIVGDTYHSVVRQVAYISTLLAAAANCELPDTELDTDNDEDNFYHDFYDGLVASFERGSMEEMTQFITVFSVEVGLRMRLMSEAEGIE</sequence>
<dbReference type="OrthoDB" id="3410224at2759"/>
<evidence type="ECO:0000313" key="2">
    <source>
        <dbReference type="Proteomes" id="UP000076842"/>
    </source>
</evidence>
<evidence type="ECO:0000313" key="1">
    <source>
        <dbReference type="EMBL" id="KZT62734.1"/>
    </source>
</evidence>
<dbReference type="Proteomes" id="UP000076842">
    <property type="component" value="Unassembled WGS sequence"/>
</dbReference>